<keyword evidence="4" id="KW-0328">Glycosyltransferase</keyword>
<feature type="transmembrane region" description="Helical" evidence="10">
    <location>
        <begin position="334"/>
        <end position="351"/>
    </location>
</feature>
<sequence length="404" mass="46637">MSSKKILTYLILLLISSRLFFFVAALLAPVFVSLRQGYLGDQLNPQDPYLFWVWANFDGYHYLNIAISGYQQLLSVQKFEFAFFPLYPATITILHNLTQIPYLYLGIVVSSVSLFLAMVMIYKIIRLDFNHKIALTSLAFLSFFPLSFFYHSVYTDSLFLLLTTSSFYFARKGNWTASGLFGALSTFDRLSGLALIPALVLEWYIQNKAKLFSFENKAGFLLRNKKLFKQKQQLIISFLKKGMTALLLTLAGFLIYAYYLQIHFGNWLLFQKSMKAWNQDSFVFPLQVLFRYLKILFSVSPALFEYWIAVLEFISFLLYMALTFYVLKKIRPSYGIFMFVLLLLVTFTGTLSGGPRYILHLFPAFLALAILVSKNRALKIAIIVLFLILGFILSTLFTRGYYIS</sequence>
<evidence type="ECO:0000256" key="8">
    <source>
        <dbReference type="ARBA" id="ARBA00022989"/>
    </source>
</evidence>
<proteinExistence type="predicted"/>
<dbReference type="AlphaFoldDB" id="A0A0G0X5V1"/>
<feature type="transmembrane region" description="Helical" evidence="10">
    <location>
        <begin position="134"/>
        <end position="155"/>
    </location>
</feature>
<comment type="caution">
    <text evidence="11">The sequence shown here is derived from an EMBL/GenBank/DDBJ whole genome shotgun (WGS) entry which is preliminary data.</text>
</comment>
<evidence type="ECO:0000256" key="1">
    <source>
        <dbReference type="ARBA" id="ARBA00004477"/>
    </source>
</evidence>
<feature type="transmembrane region" description="Helical" evidence="10">
    <location>
        <begin position="7"/>
        <end position="29"/>
    </location>
</feature>
<accession>A0A0G0X5V1</accession>
<keyword evidence="9 10" id="KW-0472">Membrane</keyword>
<evidence type="ECO:0000256" key="2">
    <source>
        <dbReference type="ARBA" id="ARBA00004687"/>
    </source>
</evidence>
<name>A0A0G0X5V1_9BACT</name>
<reference evidence="11 12" key="1">
    <citation type="journal article" date="2015" name="Nature">
        <title>rRNA introns, odd ribosomes, and small enigmatic genomes across a large radiation of phyla.</title>
        <authorList>
            <person name="Brown C.T."/>
            <person name="Hug L.A."/>
            <person name="Thomas B.C."/>
            <person name="Sharon I."/>
            <person name="Castelle C.J."/>
            <person name="Singh A."/>
            <person name="Wilkins M.J."/>
            <person name="Williams K.H."/>
            <person name="Banfield J.F."/>
        </authorList>
    </citation>
    <scope>NUCLEOTIDE SEQUENCE [LARGE SCALE GENOMIC DNA]</scope>
</reference>
<dbReference type="PANTHER" id="PTHR12468:SF2">
    <property type="entry name" value="GPI MANNOSYLTRANSFERASE 2"/>
    <property type="match status" value="1"/>
</dbReference>
<dbReference type="GO" id="GO:0000009">
    <property type="term" value="F:alpha-1,6-mannosyltransferase activity"/>
    <property type="evidence" value="ECO:0007669"/>
    <property type="project" value="InterPro"/>
</dbReference>
<evidence type="ECO:0008006" key="13">
    <source>
        <dbReference type="Google" id="ProtNLM"/>
    </source>
</evidence>
<dbReference type="Pfam" id="PF04188">
    <property type="entry name" value="Mannosyl_trans2"/>
    <property type="match status" value="1"/>
</dbReference>
<dbReference type="InterPro" id="IPR007315">
    <property type="entry name" value="PIG-V/Gpi18"/>
</dbReference>
<keyword evidence="5" id="KW-0808">Transferase</keyword>
<dbReference type="GO" id="GO:0031501">
    <property type="term" value="C:mannosyltransferase complex"/>
    <property type="evidence" value="ECO:0007669"/>
    <property type="project" value="TreeGrafter"/>
</dbReference>
<feature type="transmembrane region" description="Helical" evidence="10">
    <location>
        <begin position="238"/>
        <end position="259"/>
    </location>
</feature>
<evidence type="ECO:0000256" key="3">
    <source>
        <dbReference type="ARBA" id="ARBA00022502"/>
    </source>
</evidence>
<comment type="pathway">
    <text evidence="2">Glycolipid biosynthesis; glycosylphosphatidylinositol-anchor biosynthesis.</text>
</comment>
<feature type="transmembrane region" description="Helical" evidence="10">
    <location>
        <begin position="380"/>
        <end position="402"/>
    </location>
</feature>
<evidence type="ECO:0000313" key="11">
    <source>
        <dbReference type="EMBL" id="KKR83022.1"/>
    </source>
</evidence>
<dbReference type="GO" id="GO:0006506">
    <property type="term" value="P:GPI anchor biosynthetic process"/>
    <property type="evidence" value="ECO:0007669"/>
    <property type="project" value="UniProtKB-UniPathway"/>
</dbReference>
<comment type="subcellular location">
    <subcellularLocation>
        <location evidence="1">Endoplasmic reticulum membrane</location>
        <topology evidence="1">Multi-pass membrane protein</topology>
    </subcellularLocation>
</comment>
<dbReference type="GO" id="GO:0004376">
    <property type="term" value="F:GPI mannosyltransferase activity"/>
    <property type="evidence" value="ECO:0007669"/>
    <property type="project" value="InterPro"/>
</dbReference>
<feature type="transmembrane region" description="Helical" evidence="10">
    <location>
        <begin position="306"/>
        <end position="327"/>
    </location>
</feature>
<feature type="transmembrane region" description="Helical" evidence="10">
    <location>
        <begin position="357"/>
        <end position="373"/>
    </location>
</feature>
<evidence type="ECO:0000256" key="6">
    <source>
        <dbReference type="ARBA" id="ARBA00022692"/>
    </source>
</evidence>
<protein>
    <recommendedName>
        <fullName evidence="13">Glycosyltransferase RgtA/B/C/D-like domain-containing protein</fullName>
    </recommendedName>
</protein>
<keyword evidence="7" id="KW-0256">Endoplasmic reticulum</keyword>
<dbReference type="UniPathway" id="UPA00196"/>
<organism evidence="11 12">
    <name type="scientific">Candidatus Daviesbacteria bacterium GW2011_GWA2_40_9</name>
    <dbReference type="NCBI Taxonomy" id="1618424"/>
    <lineage>
        <taxon>Bacteria</taxon>
        <taxon>Candidatus Daviesiibacteriota</taxon>
    </lineage>
</organism>
<dbReference type="PANTHER" id="PTHR12468">
    <property type="entry name" value="GPI MANNOSYLTRANSFERASE 2"/>
    <property type="match status" value="1"/>
</dbReference>
<keyword evidence="3" id="KW-0337">GPI-anchor biosynthesis</keyword>
<evidence type="ECO:0000256" key="5">
    <source>
        <dbReference type="ARBA" id="ARBA00022679"/>
    </source>
</evidence>
<evidence type="ECO:0000256" key="7">
    <source>
        <dbReference type="ARBA" id="ARBA00022824"/>
    </source>
</evidence>
<keyword evidence="8 10" id="KW-1133">Transmembrane helix</keyword>
<keyword evidence="6 10" id="KW-0812">Transmembrane</keyword>
<feature type="transmembrane region" description="Helical" evidence="10">
    <location>
        <begin position="103"/>
        <end position="122"/>
    </location>
</feature>
<dbReference type="Proteomes" id="UP000034601">
    <property type="component" value="Unassembled WGS sequence"/>
</dbReference>
<evidence type="ECO:0000256" key="9">
    <source>
        <dbReference type="ARBA" id="ARBA00023136"/>
    </source>
</evidence>
<evidence type="ECO:0000256" key="4">
    <source>
        <dbReference type="ARBA" id="ARBA00022676"/>
    </source>
</evidence>
<evidence type="ECO:0000256" key="10">
    <source>
        <dbReference type="SAM" id="Phobius"/>
    </source>
</evidence>
<dbReference type="GO" id="GO:0016020">
    <property type="term" value="C:membrane"/>
    <property type="evidence" value="ECO:0007669"/>
    <property type="project" value="GOC"/>
</dbReference>
<gene>
    <name evidence="11" type="ORF">UU29_C0008G0131</name>
</gene>
<evidence type="ECO:0000313" key="12">
    <source>
        <dbReference type="Proteomes" id="UP000034601"/>
    </source>
</evidence>
<dbReference type="EMBL" id="LCAB01000008">
    <property type="protein sequence ID" value="KKR83022.1"/>
    <property type="molecule type" value="Genomic_DNA"/>
</dbReference>